<evidence type="ECO:0000259" key="1">
    <source>
        <dbReference type="Pfam" id="PF12728"/>
    </source>
</evidence>
<feature type="domain" description="Helix-turn-helix" evidence="1">
    <location>
        <begin position="51"/>
        <end position="100"/>
    </location>
</feature>
<dbReference type="InterPro" id="IPR010093">
    <property type="entry name" value="SinI_DNA-bd"/>
</dbReference>
<dbReference type="Proteomes" id="UP001597417">
    <property type="component" value="Unassembled WGS sequence"/>
</dbReference>
<reference evidence="3" key="1">
    <citation type="journal article" date="2019" name="Int. J. Syst. Evol. Microbiol.">
        <title>The Global Catalogue of Microorganisms (GCM) 10K type strain sequencing project: providing services to taxonomists for standard genome sequencing and annotation.</title>
        <authorList>
            <consortium name="The Broad Institute Genomics Platform"/>
            <consortium name="The Broad Institute Genome Sequencing Center for Infectious Disease"/>
            <person name="Wu L."/>
            <person name="Ma J."/>
        </authorList>
    </citation>
    <scope>NUCLEOTIDE SEQUENCE [LARGE SCALE GENOMIC DNA]</scope>
    <source>
        <strain evidence="3">CGMCC 4.7645</strain>
    </source>
</reference>
<comment type="caution">
    <text evidence="2">The sequence shown here is derived from an EMBL/GenBank/DDBJ whole genome shotgun (WGS) entry which is preliminary data.</text>
</comment>
<protein>
    <submittedName>
        <fullName evidence="2">Helix-turn-helix domain-containing protein</fullName>
    </submittedName>
</protein>
<proteinExistence type="predicted"/>
<accession>A0ABW5FMD1</accession>
<dbReference type="Pfam" id="PF12728">
    <property type="entry name" value="HTH_17"/>
    <property type="match status" value="1"/>
</dbReference>
<dbReference type="NCBIfam" id="TIGR01764">
    <property type="entry name" value="excise"/>
    <property type="match status" value="1"/>
</dbReference>
<organism evidence="2 3">
    <name type="scientific">Amycolatopsis pigmentata</name>
    <dbReference type="NCBI Taxonomy" id="450801"/>
    <lineage>
        <taxon>Bacteria</taxon>
        <taxon>Bacillati</taxon>
        <taxon>Actinomycetota</taxon>
        <taxon>Actinomycetes</taxon>
        <taxon>Pseudonocardiales</taxon>
        <taxon>Pseudonocardiaceae</taxon>
        <taxon>Amycolatopsis</taxon>
    </lineage>
</organism>
<gene>
    <name evidence="2" type="ORF">ACFSXZ_03355</name>
</gene>
<dbReference type="EMBL" id="JBHUKR010000004">
    <property type="protein sequence ID" value="MFD2415360.1"/>
    <property type="molecule type" value="Genomic_DNA"/>
</dbReference>
<keyword evidence="3" id="KW-1185">Reference proteome</keyword>
<name>A0ABW5FMD1_9PSEU</name>
<dbReference type="InterPro" id="IPR041657">
    <property type="entry name" value="HTH_17"/>
</dbReference>
<dbReference type="RefSeq" id="WP_378261088.1">
    <property type="nucleotide sequence ID" value="NZ_JBHUKR010000004.1"/>
</dbReference>
<sequence>MNEDRQGLTLDLDVRGGTDALARAIAPLIADAIVRQLQECPSILPDQPRVLLTVEQAAQRLAISRTVAYSLVKTGDLESVKIGNIRRVPASGVDDFVQRLRKESHEQPA</sequence>
<evidence type="ECO:0000313" key="3">
    <source>
        <dbReference type="Proteomes" id="UP001597417"/>
    </source>
</evidence>
<evidence type="ECO:0000313" key="2">
    <source>
        <dbReference type="EMBL" id="MFD2415360.1"/>
    </source>
</evidence>